<comment type="catalytic activity">
    <reaction evidence="6">
        <text>5-diphospho-1D-myo-inositol 1,2,3,4,6-pentakisphosphate + H2O = 1D-myo-inositol hexakisphosphate + phosphate + H(+)</text>
        <dbReference type="Rhea" id="RHEA:22384"/>
        <dbReference type="ChEBI" id="CHEBI:15377"/>
        <dbReference type="ChEBI" id="CHEBI:15378"/>
        <dbReference type="ChEBI" id="CHEBI:43474"/>
        <dbReference type="ChEBI" id="CHEBI:58130"/>
        <dbReference type="ChEBI" id="CHEBI:58628"/>
        <dbReference type="EC" id="3.6.1.52"/>
    </reaction>
    <physiologicalReaction direction="left-to-right" evidence="6">
        <dbReference type="Rhea" id="RHEA:22385"/>
    </physiologicalReaction>
</comment>
<comment type="catalytic activity">
    <reaction evidence="7">
        <text>1,5-bis(diphospho)-1D-myo-inositol 2,3,4,6-tetrakisphosphate + H2O = 1-diphospho-1D-myo-inositol 2,3,4,5,6-pentakisphosphate + phosphate + 2 H(+)</text>
        <dbReference type="Rhea" id="RHEA:79699"/>
        <dbReference type="ChEBI" id="CHEBI:15377"/>
        <dbReference type="ChEBI" id="CHEBI:15378"/>
        <dbReference type="ChEBI" id="CHEBI:43474"/>
        <dbReference type="ChEBI" id="CHEBI:74946"/>
        <dbReference type="ChEBI" id="CHEBI:77983"/>
        <dbReference type="EC" id="3.6.1.52"/>
    </reaction>
    <physiologicalReaction direction="left-to-right" evidence="7">
        <dbReference type="Rhea" id="RHEA:79700"/>
    </physiologicalReaction>
</comment>
<dbReference type="PROSITE" id="PS50054">
    <property type="entry name" value="TYR_PHOSPHATASE_DUAL"/>
    <property type="match status" value="1"/>
</dbReference>
<reference evidence="11 12" key="1">
    <citation type="journal article" date="2015" name="Genome Announc.">
        <title>Draft Genome Sequence and Gene Annotation of the Entomopathogenic Fungus Verticillium hemipterigenum.</title>
        <authorList>
            <person name="Horn F."/>
            <person name="Habel A."/>
            <person name="Scharf D.H."/>
            <person name="Dworschak J."/>
            <person name="Brakhage A.A."/>
            <person name="Guthke R."/>
            <person name="Hertweck C."/>
            <person name="Linde J."/>
        </authorList>
    </citation>
    <scope>NUCLEOTIDE SEQUENCE [LARGE SCALE GENOMIC DNA]</scope>
</reference>
<dbReference type="PROSITE" id="PS00383">
    <property type="entry name" value="TYR_PHOSPHATASE_1"/>
    <property type="match status" value="1"/>
</dbReference>
<proteinExistence type="inferred from homology"/>
<dbReference type="InterPro" id="IPR029021">
    <property type="entry name" value="Prot-tyrosine_phosphatase-like"/>
</dbReference>
<comment type="subcellular location">
    <subcellularLocation>
        <location evidence="1">Cytoplasm</location>
    </subcellularLocation>
</comment>
<evidence type="ECO:0000256" key="6">
    <source>
        <dbReference type="ARBA" id="ARBA00047342"/>
    </source>
</evidence>
<organism evidence="11 12">
    <name type="scientific">[Torrubiella] hemipterigena</name>
    <dbReference type="NCBI Taxonomy" id="1531966"/>
    <lineage>
        <taxon>Eukaryota</taxon>
        <taxon>Fungi</taxon>
        <taxon>Dikarya</taxon>
        <taxon>Ascomycota</taxon>
        <taxon>Pezizomycotina</taxon>
        <taxon>Sordariomycetes</taxon>
        <taxon>Hypocreomycetidae</taxon>
        <taxon>Hypocreales</taxon>
        <taxon>Clavicipitaceae</taxon>
        <taxon>Clavicipitaceae incertae sedis</taxon>
        <taxon>'Torrubiella' clade</taxon>
    </lineage>
</organism>
<evidence type="ECO:0000256" key="5">
    <source>
        <dbReference type="ARBA" id="ARBA00044949"/>
    </source>
</evidence>
<dbReference type="GO" id="GO:0016791">
    <property type="term" value="F:phosphatase activity"/>
    <property type="evidence" value="ECO:0007669"/>
    <property type="project" value="TreeGrafter"/>
</dbReference>
<keyword evidence="3" id="KW-0963">Cytoplasm</keyword>
<name>A0A0A1SN38_9HYPO</name>
<sequence>MASKRSSRAYSDESLSTENSLPYNPPSYRSRRNSRNSIKEEMSETIISLEKEKMRKGLTNDDVAVSDVFTSTPIHAPLKIVPMHPTFTSSPAIPAAPLEGRPLNFGVVIPGVYRSSYPKPPDYDYIRGLKLKTVITLVKKDELDEELRSFTVQNGIMHKRIYMQGTKKEAIPLSTMTSILEIMLDRQNHPVLLHCNQGKHRTGCVVGVARKLSGWSLPTVLDEYKSYAEPKIRDCDLDYITEFQTATLELSVGQPVTFSPVQVRTFLRTLLFSSFVMVIWLVSGSQMTVTQPVDAYS</sequence>
<keyword evidence="12" id="KW-1185">Reference proteome</keyword>
<dbReference type="PANTHER" id="PTHR31126">
    <property type="entry name" value="TYROSINE-PROTEIN PHOSPHATASE"/>
    <property type="match status" value="1"/>
</dbReference>
<dbReference type="PANTHER" id="PTHR31126:SF48">
    <property type="entry name" value="INOSITOL PHOSPHATASE SIW14"/>
    <property type="match status" value="1"/>
</dbReference>
<evidence type="ECO:0000256" key="3">
    <source>
        <dbReference type="ARBA" id="ARBA00022490"/>
    </source>
</evidence>
<dbReference type="Pfam" id="PF03162">
    <property type="entry name" value="Y_phosphatase2"/>
    <property type="match status" value="1"/>
</dbReference>
<dbReference type="STRING" id="1531966.A0A0A1SN38"/>
<comment type="similarity">
    <text evidence="5">Belongs to the protein-tyrosine phosphatase family. Atypical dual-specificity phosphatase Siw14-like subfamily.</text>
</comment>
<evidence type="ECO:0000313" key="11">
    <source>
        <dbReference type="EMBL" id="CEJ81783.1"/>
    </source>
</evidence>
<dbReference type="Gene3D" id="3.90.190.10">
    <property type="entry name" value="Protein tyrosine phosphatase superfamily"/>
    <property type="match status" value="1"/>
</dbReference>
<keyword evidence="9" id="KW-0472">Membrane</keyword>
<evidence type="ECO:0000256" key="8">
    <source>
        <dbReference type="SAM" id="MobiDB-lite"/>
    </source>
</evidence>
<dbReference type="InterPro" id="IPR020422">
    <property type="entry name" value="TYR_PHOSPHATASE_DUAL_dom"/>
</dbReference>
<dbReference type="HOGENOM" id="CLU_047845_0_1_1"/>
<evidence type="ECO:0000313" key="12">
    <source>
        <dbReference type="Proteomes" id="UP000039046"/>
    </source>
</evidence>
<dbReference type="InterPro" id="IPR016130">
    <property type="entry name" value="Tyr_Pase_AS"/>
</dbReference>
<keyword evidence="4" id="KW-0378">Hydrolase</keyword>
<dbReference type="GO" id="GO:0052840">
    <property type="term" value="F:inositol diphosphate tetrakisphosphate diphosphatase activity"/>
    <property type="evidence" value="ECO:0007669"/>
    <property type="project" value="TreeGrafter"/>
</dbReference>
<protein>
    <recommendedName>
        <fullName evidence="2">diphosphoinositol-polyphosphate diphosphatase</fullName>
        <ecNumber evidence="2">3.6.1.52</ecNumber>
    </recommendedName>
</protein>
<keyword evidence="9" id="KW-1133">Transmembrane helix</keyword>
<feature type="domain" description="Tyrosine-protein phosphatase" evidence="10">
    <location>
        <begin position="104"/>
        <end position="252"/>
    </location>
</feature>
<accession>A0A0A1SN38</accession>
<feature type="transmembrane region" description="Helical" evidence="9">
    <location>
        <begin position="265"/>
        <end position="283"/>
    </location>
</feature>
<dbReference type="EC" id="3.6.1.52" evidence="2"/>
<keyword evidence="9" id="KW-0812">Transmembrane</keyword>
<dbReference type="Proteomes" id="UP000039046">
    <property type="component" value="Unassembled WGS sequence"/>
</dbReference>
<dbReference type="SUPFAM" id="SSF52799">
    <property type="entry name" value="(Phosphotyrosine protein) phosphatases II"/>
    <property type="match status" value="1"/>
</dbReference>
<evidence type="ECO:0000256" key="9">
    <source>
        <dbReference type="SAM" id="Phobius"/>
    </source>
</evidence>
<evidence type="ECO:0000256" key="1">
    <source>
        <dbReference type="ARBA" id="ARBA00004496"/>
    </source>
</evidence>
<dbReference type="GO" id="GO:0005737">
    <property type="term" value="C:cytoplasm"/>
    <property type="evidence" value="ECO:0007669"/>
    <property type="project" value="UniProtKB-SubCell"/>
</dbReference>
<feature type="region of interest" description="Disordered" evidence="8">
    <location>
        <begin position="1"/>
        <end position="40"/>
    </location>
</feature>
<dbReference type="OrthoDB" id="6375174at2759"/>
<dbReference type="AlphaFoldDB" id="A0A0A1SN38"/>
<dbReference type="EMBL" id="CDHN01000001">
    <property type="protein sequence ID" value="CEJ81783.1"/>
    <property type="molecule type" value="Genomic_DNA"/>
</dbReference>
<evidence type="ECO:0000256" key="4">
    <source>
        <dbReference type="ARBA" id="ARBA00022801"/>
    </source>
</evidence>
<evidence type="ECO:0000256" key="2">
    <source>
        <dbReference type="ARBA" id="ARBA00012527"/>
    </source>
</evidence>
<dbReference type="InterPro" id="IPR004861">
    <property type="entry name" value="Siw14-like"/>
</dbReference>
<evidence type="ECO:0000259" key="10">
    <source>
        <dbReference type="PROSITE" id="PS50054"/>
    </source>
</evidence>
<evidence type="ECO:0000256" key="7">
    <source>
        <dbReference type="ARBA" id="ARBA00047927"/>
    </source>
</evidence>
<dbReference type="FunFam" id="3.90.190.10:FF:000035">
    <property type="entry name" value="Tyrosine phosphatase, putative"/>
    <property type="match status" value="1"/>
</dbReference>
<gene>
    <name evidence="11" type="ORF">VHEMI01894</name>
</gene>